<name>K0S9H4_THAOC</name>
<dbReference type="Proteomes" id="UP000266841">
    <property type="component" value="Unassembled WGS sequence"/>
</dbReference>
<evidence type="ECO:0000256" key="1">
    <source>
        <dbReference type="SAM" id="MobiDB-lite"/>
    </source>
</evidence>
<protein>
    <submittedName>
        <fullName evidence="2">Uncharacterized protein</fullName>
    </submittedName>
</protein>
<sequence>MWTVAAPRVSSILMSVAVRRRAVAVTSDGNPLTRRRGLPGLVVNSSGIPRNSFAFLPLGFQRNGIGVFVPRNAKRNAKEDSVSYQIIRNCQQGTKQSNTPSAGGSRIRKELKPADGAGEYVQEKRRSSVTSWNLYGRVAIDRPAWPNTAATATYATDWSPDLRSPPTSLVDTVKVVDMGEPKLSWPDWNPGHRSSISPRPPPRALIEYPVQAGRQQPLPHPGEGGGLTRRARPLSTVSLASPSPHAAGGSQRLFR</sequence>
<comment type="caution">
    <text evidence="2">The sequence shown here is derived from an EMBL/GenBank/DDBJ whole genome shotgun (WGS) entry which is preliminary data.</text>
</comment>
<reference evidence="2 3" key="1">
    <citation type="journal article" date="2012" name="Genome Biol.">
        <title>Genome and low-iron response of an oceanic diatom adapted to chronic iron limitation.</title>
        <authorList>
            <person name="Lommer M."/>
            <person name="Specht M."/>
            <person name="Roy A.S."/>
            <person name="Kraemer L."/>
            <person name="Andreson R."/>
            <person name="Gutowska M.A."/>
            <person name="Wolf J."/>
            <person name="Bergner S.V."/>
            <person name="Schilhabel M.B."/>
            <person name="Klostermeier U.C."/>
            <person name="Beiko R.G."/>
            <person name="Rosenstiel P."/>
            <person name="Hippler M."/>
            <person name="Laroche J."/>
        </authorList>
    </citation>
    <scope>NUCLEOTIDE SEQUENCE [LARGE SCALE GENOMIC DNA]</scope>
    <source>
        <strain evidence="2 3">CCMP1005</strain>
    </source>
</reference>
<feature type="region of interest" description="Disordered" evidence="1">
    <location>
        <begin position="91"/>
        <end position="122"/>
    </location>
</feature>
<evidence type="ECO:0000313" key="2">
    <source>
        <dbReference type="EMBL" id="EJK62768.1"/>
    </source>
</evidence>
<organism evidence="2 3">
    <name type="scientific">Thalassiosira oceanica</name>
    <name type="common">Marine diatom</name>
    <dbReference type="NCBI Taxonomy" id="159749"/>
    <lineage>
        <taxon>Eukaryota</taxon>
        <taxon>Sar</taxon>
        <taxon>Stramenopiles</taxon>
        <taxon>Ochrophyta</taxon>
        <taxon>Bacillariophyta</taxon>
        <taxon>Coscinodiscophyceae</taxon>
        <taxon>Thalassiosirophycidae</taxon>
        <taxon>Thalassiosirales</taxon>
        <taxon>Thalassiosiraceae</taxon>
        <taxon>Thalassiosira</taxon>
    </lineage>
</organism>
<feature type="compositionally biased region" description="Polar residues" evidence="1">
    <location>
        <begin position="91"/>
        <end position="102"/>
    </location>
</feature>
<keyword evidence="3" id="KW-1185">Reference proteome</keyword>
<dbReference type="EMBL" id="AGNL01018634">
    <property type="protein sequence ID" value="EJK62768.1"/>
    <property type="molecule type" value="Genomic_DNA"/>
</dbReference>
<feature type="region of interest" description="Disordered" evidence="1">
    <location>
        <begin position="212"/>
        <end position="255"/>
    </location>
</feature>
<accession>K0S9H4</accession>
<proteinExistence type="predicted"/>
<gene>
    <name evidence="2" type="ORF">THAOC_16607</name>
</gene>
<evidence type="ECO:0000313" key="3">
    <source>
        <dbReference type="Proteomes" id="UP000266841"/>
    </source>
</evidence>
<dbReference type="AlphaFoldDB" id="K0S9H4"/>